<evidence type="ECO:0000313" key="1">
    <source>
        <dbReference type="EMBL" id="KAA6360066.1"/>
    </source>
</evidence>
<dbReference type="AlphaFoldDB" id="A0A5J4TNF5"/>
<dbReference type="EMBL" id="SNRW01027482">
    <property type="protein sequence ID" value="KAA6360066.1"/>
    <property type="molecule type" value="Genomic_DNA"/>
</dbReference>
<protein>
    <submittedName>
        <fullName evidence="1">Uncharacterized protein</fullName>
    </submittedName>
</protein>
<dbReference type="Proteomes" id="UP000324800">
    <property type="component" value="Unassembled WGS sequence"/>
</dbReference>
<evidence type="ECO:0000313" key="2">
    <source>
        <dbReference type="Proteomes" id="UP000324800"/>
    </source>
</evidence>
<proteinExistence type="predicted"/>
<name>A0A5J4TNF5_9EUKA</name>
<reference evidence="1 2" key="1">
    <citation type="submission" date="2019-03" db="EMBL/GenBank/DDBJ databases">
        <title>Single cell metagenomics reveals metabolic interactions within the superorganism composed of flagellate Streblomastix strix and complex community of Bacteroidetes bacteria on its surface.</title>
        <authorList>
            <person name="Treitli S.C."/>
            <person name="Kolisko M."/>
            <person name="Husnik F."/>
            <person name="Keeling P."/>
            <person name="Hampl V."/>
        </authorList>
    </citation>
    <scope>NUCLEOTIDE SEQUENCE [LARGE SCALE GENOMIC DNA]</scope>
    <source>
        <strain evidence="1">ST1C</strain>
    </source>
</reference>
<organism evidence="1 2">
    <name type="scientific">Streblomastix strix</name>
    <dbReference type="NCBI Taxonomy" id="222440"/>
    <lineage>
        <taxon>Eukaryota</taxon>
        <taxon>Metamonada</taxon>
        <taxon>Preaxostyla</taxon>
        <taxon>Oxymonadida</taxon>
        <taxon>Streblomastigidae</taxon>
        <taxon>Streblomastix</taxon>
    </lineage>
</organism>
<sequence>MYELVNFRYVGALIISIGTAVGVGEQQDWGISDGFFYIHNFLLLLNIVNNNWKPSFQPLLLSKSCIEQIEEEGGNEEVESQLVNKGQGFRVSIMFWANLAK</sequence>
<comment type="caution">
    <text evidence="1">The sequence shown here is derived from an EMBL/GenBank/DDBJ whole genome shotgun (WGS) entry which is preliminary data.</text>
</comment>
<gene>
    <name evidence="1" type="ORF">EZS28_044407</name>
</gene>
<accession>A0A5J4TNF5</accession>